<proteinExistence type="predicted"/>
<dbReference type="AlphaFoldDB" id="A0A8J6FDY5"/>
<organism evidence="1 2">
    <name type="scientific">Eleutherodactylus coqui</name>
    <name type="common">Puerto Rican coqui</name>
    <dbReference type="NCBI Taxonomy" id="57060"/>
    <lineage>
        <taxon>Eukaryota</taxon>
        <taxon>Metazoa</taxon>
        <taxon>Chordata</taxon>
        <taxon>Craniata</taxon>
        <taxon>Vertebrata</taxon>
        <taxon>Euteleostomi</taxon>
        <taxon>Amphibia</taxon>
        <taxon>Batrachia</taxon>
        <taxon>Anura</taxon>
        <taxon>Neobatrachia</taxon>
        <taxon>Hyloidea</taxon>
        <taxon>Eleutherodactylidae</taxon>
        <taxon>Eleutherodactylinae</taxon>
        <taxon>Eleutherodactylus</taxon>
        <taxon>Eleutherodactylus</taxon>
    </lineage>
</organism>
<dbReference type="EMBL" id="WNTK01000004">
    <property type="protein sequence ID" value="KAG9485726.1"/>
    <property type="molecule type" value="Genomic_DNA"/>
</dbReference>
<reference evidence="1" key="1">
    <citation type="thesis" date="2020" institute="ProQuest LLC" country="789 East Eisenhower Parkway, Ann Arbor, MI, USA">
        <title>Comparative Genomics and Chromosome Evolution.</title>
        <authorList>
            <person name="Mudd A.B."/>
        </authorList>
    </citation>
    <scope>NUCLEOTIDE SEQUENCE</scope>
    <source>
        <strain evidence="1">HN-11 Male</strain>
        <tissue evidence="1">Kidney and liver</tissue>
    </source>
</reference>
<accession>A0A8J6FDY5</accession>
<evidence type="ECO:0000313" key="2">
    <source>
        <dbReference type="Proteomes" id="UP000770717"/>
    </source>
</evidence>
<evidence type="ECO:0000313" key="1">
    <source>
        <dbReference type="EMBL" id="KAG9485726.1"/>
    </source>
</evidence>
<keyword evidence="2" id="KW-1185">Reference proteome</keyword>
<dbReference type="Proteomes" id="UP000770717">
    <property type="component" value="Unassembled WGS sequence"/>
</dbReference>
<protein>
    <submittedName>
        <fullName evidence="1">Uncharacterized protein</fullName>
    </submittedName>
</protein>
<comment type="caution">
    <text evidence="1">The sequence shown here is derived from an EMBL/GenBank/DDBJ whole genome shotgun (WGS) entry which is preliminary data.</text>
</comment>
<name>A0A8J6FDY5_ELECQ</name>
<gene>
    <name evidence="1" type="ORF">GDO78_008685</name>
</gene>
<sequence>MPLYEKHSQQLFLIQLKKKSADIYQPDVWSIKVYGPIWCVCLQHFLEHRLNITCKHSVNRVKRCIPLLYSDRILAPVLQKSVPAMLSVLVSRPTMRQRPSFAIWSLKCTCNKAV</sequence>